<proteinExistence type="predicted"/>
<dbReference type="SUPFAM" id="SSF50249">
    <property type="entry name" value="Nucleic acid-binding proteins"/>
    <property type="match status" value="1"/>
</dbReference>
<keyword evidence="2" id="KW-1185">Reference proteome</keyword>
<sequence length="97" mass="10213">MFSQVEVRGCVSSEPFVGEGPDGEVVAFLVSDDAHAGRPDPACEVICEGALARRALACVVEGSRVVVTGALRASQPPRWEGSDLCVLRVEARAIECV</sequence>
<protein>
    <recommendedName>
        <fullName evidence="3">Single-stranded DNA-binding protein</fullName>
    </recommendedName>
</protein>
<accession>A0ABN3DHU8</accession>
<dbReference type="Proteomes" id="UP001500929">
    <property type="component" value="Unassembled WGS sequence"/>
</dbReference>
<name>A0ABN3DHU8_9MICO</name>
<dbReference type="EMBL" id="BAAAQY010000004">
    <property type="protein sequence ID" value="GAA2231650.1"/>
    <property type="molecule type" value="Genomic_DNA"/>
</dbReference>
<reference evidence="1 2" key="1">
    <citation type="journal article" date="2019" name="Int. J. Syst. Evol. Microbiol.">
        <title>The Global Catalogue of Microorganisms (GCM) 10K type strain sequencing project: providing services to taxonomists for standard genome sequencing and annotation.</title>
        <authorList>
            <consortium name="The Broad Institute Genomics Platform"/>
            <consortium name="The Broad Institute Genome Sequencing Center for Infectious Disease"/>
            <person name="Wu L."/>
            <person name="Ma J."/>
        </authorList>
    </citation>
    <scope>NUCLEOTIDE SEQUENCE [LARGE SCALE GENOMIC DNA]</scope>
    <source>
        <strain evidence="1 2">JCM 16117</strain>
    </source>
</reference>
<organism evidence="1 2">
    <name type="scientific">Herbiconiux moechotypicola</name>
    <dbReference type="NCBI Taxonomy" id="637393"/>
    <lineage>
        <taxon>Bacteria</taxon>
        <taxon>Bacillati</taxon>
        <taxon>Actinomycetota</taxon>
        <taxon>Actinomycetes</taxon>
        <taxon>Micrococcales</taxon>
        <taxon>Microbacteriaceae</taxon>
        <taxon>Herbiconiux</taxon>
    </lineage>
</organism>
<comment type="caution">
    <text evidence="1">The sequence shown here is derived from an EMBL/GenBank/DDBJ whole genome shotgun (WGS) entry which is preliminary data.</text>
</comment>
<evidence type="ECO:0000313" key="1">
    <source>
        <dbReference type="EMBL" id="GAA2231650.1"/>
    </source>
</evidence>
<evidence type="ECO:0000313" key="2">
    <source>
        <dbReference type="Proteomes" id="UP001500929"/>
    </source>
</evidence>
<gene>
    <name evidence="1" type="ORF">GCM10009851_15770</name>
</gene>
<evidence type="ECO:0008006" key="3">
    <source>
        <dbReference type="Google" id="ProtNLM"/>
    </source>
</evidence>
<dbReference type="InterPro" id="IPR012340">
    <property type="entry name" value="NA-bd_OB-fold"/>
</dbReference>